<dbReference type="PRINTS" id="PR00081">
    <property type="entry name" value="GDHRDH"/>
</dbReference>
<keyword evidence="4" id="KW-1185">Reference proteome</keyword>
<dbReference type="AlphaFoldDB" id="A0AAE3GHL3"/>
<accession>A0AAE3GHL3</accession>
<evidence type="ECO:0000256" key="1">
    <source>
        <dbReference type="ARBA" id="ARBA00006484"/>
    </source>
</evidence>
<dbReference type="InterPro" id="IPR050259">
    <property type="entry name" value="SDR"/>
</dbReference>
<protein>
    <submittedName>
        <fullName evidence="3">3-oxoacyl-[acyl-carrier protein] reductase</fullName>
    </submittedName>
</protein>
<dbReference type="EMBL" id="JAMTCK010000010">
    <property type="protein sequence ID" value="MCP2167517.1"/>
    <property type="molecule type" value="Genomic_DNA"/>
</dbReference>
<dbReference type="Gene3D" id="3.40.50.720">
    <property type="entry name" value="NAD(P)-binding Rossmann-like Domain"/>
    <property type="match status" value="1"/>
</dbReference>
<evidence type="ECO:0000313" key="4">
    <source>
        <dbReference type="Proteomes" id="UP001206128"/>
    </source>
</evidence>
<dbReference type="RefSeq" id="WP_253774483.1">
    <property type="nucleotide sequence ID" value="NZ_JAMTCK010000010.1"/>
</dbReference>
<comment type="caution">
    <text evidence="3">The sequence shown here is derived from an EMBL/GenBank/DDBJ whole genome shotgun (WGS) entry which is preliminary data.</text>
</comment>
<dbReference type="Proteomes" id="UP001206128">
    <property type="component" value="Unassembled WGS sequence"/>
</dbReference>
<dbReference type="SUPFAM" id="SSF51735">
    <property type="entry name" value="NAD(P)-binding Rossmann-fold domains"/>
    <property type="match status" value="1"/>
</dbReference>
<dbReference type="PANTHER" id="PTHR42879:SF2">
    <property type="entry name" value="3-OXOACYL-[ACYL-CARRIER-PROTEIN] REDUCTASE FABG"/>
    <property type="match status" value="1"/>
</dbReference>
<dbReference type="PANTHER" id="PTHR42879">
    <property type="entry name" value="3-OXOACYL-(ACYL-CARRIER-PROTEIN) REDUCTASE"/>
    <property type="match status" value="1"/>
</dbReference>
<comment type="similarity">
    <text evidence="1">Belongs to the short-chain dehydrogenases/reductases (SDR) family.</text>
</comment>
<organism evidence="3 4">
    <name type="scientific">Goodfellowiella coeruleoviolacea</name>
    <dbReference type="NCBI Taxonomy" id="334858"/>
    <lineage>
        <taxon>Bacteria</taxon>
        <taxon>Bacillati</taxon>
        <taxon>Actinomycetota</taxon>
        <taxon>Actinomycetes</taxon>
        <taxon>Pseudonocardiales</taxon>
        <taxon>Pseudonocardiaceae</taxon>
        <taxon>Goodfellowiella</taxon>
    </lineage>
</organism>
<proteinExistence type="inferred from homology"/>
<evidence type="ECO:0000313" key="3">
    <source>
        <dbReference type="EMBL" id="MCP2167517.1"/>
    </source>
</evidence>
<dbReference type="Pfam" id="PF13561">
    <property type="entry name" value="adh_short_C2"/>
    <property type="match status" value="1"/>
</dbReference>
<sequence>MAAHRALPLTGRTALITGGSRGVGAASALALGALGADVVITYRHDATAASAVVDQLRAAGAHASAVLADLAADQPGQDIVTASRAVHQEYDIVVVNAPAPFSRVPLAQLDPDDLGEKARIDTASLHRICLAFVPGMRQRRFGRVIVISSGSSWGPTAPGLAAHGVSKAAMEAYVRYAATELAGEGVTINALQLGMVVTDGSSSVPEQARKILTAATPGGRIAEPADIGKVVALLADPASEWISGAAIPVTGGMNYPLNLSAVLSAGR</sequence>
<dbReference type="InterPro" id="IPR002347">
    <property type="entry name" value="SDR_fam"/>
</dbReference>
<name>A0AAE3GHL3_9PSEU</name>
<gene>
    <name evidence="3" type="ORF">LX83_004390</name>
</gene>
<reference evidence="3" key="1">
    <citation type="submission" date="2022-06" db="EMBL/GenBank/DDBJ databases">
        <title>Genomic Encyclopedia of Archaeal and Bacterial Type Strains, Phase II (KMG-II): from individual species to whole genera.</title>
        <authorList>
            <person name="Goeker M."/>
        </authorList>
    </citation>
    <scope>NUCLEOTIDE SEQUENCE</scope>
    <source>
        <strain evidence="3">DSM 43935</strain>
    </source>
</reference>
<feature type="domain" description="Ketoreductase" evidence="2">
    <location>
        <begin position="12"/>
        <end position="194"/>
    </location>
</feature>
<dbReference type="InterPro" id="IPR057326">
    <property type="entry name" value="KR_dom"/>
</dbReference>
<dbReference type="SMART" id="SM00822">
    <property type="entry name" value="PKS_KR"/>
    <property type="match status" value="1"/>
</dbReference>
<dbReference type="InterPro" id="IPR036291">
    <property type="entry name" value="NAD(P)-bd_dom_sf"/>
</dbReference>
<evidence type="ECO:0000259" key="2">
    <source>
        <dbReference type="SMART" id="SM00822"/>
    </source>
</evidence>